<sequence length="480" mass="52256">MAVRLSFFRRMFRCLAVAWAVGACGLGQAHPVLEGFAQLGVSPDHVAWVVWPTDAAEPISQHNPQQSMPMASVAKLVTSMVALDTLGPRHRWRTRVYAQGALYDRTLHGDLVLVGGGDPRLTSAELRTWFASLQAAGLQRIQGHIVLQRGLFQLTERDHEGTPTPASDRPHHQWPDAFTVDEGVLQVEGQPQADRVLWQMQPPLDGVVVQDLTQRKAGRCGALRRPLSIRLEEVDRPIRVVVEGDWAPGCALPRLGLSTPPGSRFAALAVAAAWKDAGGVLDGLVVQPARSWEPPVWAPGTRPLDEFTSPPLHQWLRDMNKWSNNLMARHLMLAWSPGFPNQPARMAAARQRFQAWARQRGLGSADLQLDNGSGLSRGERARPIALARLLQKAWKGPHRQLLVGSLPVAGQDGTLSGRLTALKGRAHLKTGTLNDVRSLAGFVKGQGGRTFVVVGVVQDPQAPKAAAALDALIEWTAAQP</sequence>
<accession>A0A4Q9H392</accession>
<dbReference type="NCBIfam" id="TIGR00666">
    <property type="entry name" value="PBP4"/>
    <property type="match status" value="1"/>
</dbReference>
<feature type="chain" id="PRO_5020535857" evidence="3">
    <location>
        <begin position="30"/>
        <end position="480"/>
    </location>
</feature>
<keyword evidence="3" id="KW-0732">Signal</keyword>
<dbReference type="RefSeq" id="WP_130965900.1">
    <property type="nucleotide sequence ID" value="NZ_SIXI01000001.1"/>
</dbReference>
<dbReference type="SUPFAM" id="SSF56601">
    <property type="entry name" value="beta-lactamase/transpeptidase-like"/>
    <property type="match status" value="1"/>
</dbReference>
<evidence type="ECO:0000313" key="5">
    <source>
        <dbReference type="Proteomes" id="UP000292120"/>
    </source>
</evidence>
<evidence type="ECO:0000256" key="3">
    <source>
        <dbReference type="SAM" id="SignalP"/>
    </source>
</evidence>
<dbReference type="GO" id="GO:0009002">
    <property type="term" value="F:serine-type D-Ala-D-Ala carboxypeptidase activity"/>
    <property type="evidence" value="ECO:0007669"/>
    <property type="project" value="UniProtKB-EC"/>
</dbReference>
<dbReference type="GO" id="GO:0006508">
    <property type="term" value="P:proteolysis"/>
    <property type="evidence" value="ECO:0007669"/>
    <property type="project" value="InterPro"/>
</dbReference>
<comment type="similarity">
    <text evidence="1">Belongs to the peptidase S13 family.</text>
</comment>
<dbReference type="Proteomes" id="UP000292120">
    <property type="component" value="Unassembled WGS sequence"/>
</dbReference>
<keyword evidence="4" id="KW-0121">Carboxypeptidase</keyword>
<dbReference type="PANTHER" id="PTHR30023:SF0">
    <property type="entry name" value="PENICILLIN-SENSITIVE CARBOXYPEPTIDASE A"/>
    <property type="match status" value="1"/>
</dbReference>
<evidence type="ECO:0000256" key="1">
    <source>
        <dbReference type="ARBA" id="ARBA00006096"/>
    </source>
</evidence>
<dbReference type="InterPro" id="IPR000667">
    <property type="entry name" value="Peptidase_S13"/>
</dbReference>
<dbReference type="AlphaFoldDB" id="A0A4Q9H392"/>
<dbReference type="EC" id="3.4.16.4" evidence="4"/>
<gene>
    <name evidence="4" type="primary">dacB</name>
    <name evidence="4" type="ORF">EYS42_00390</name>
</gene>
<dbReference type="EMBL" id="SIXI01000001">
    <property type="protein sequence ID" value="TBO33951.1"/>
    <property type="molecule type" value="Genomic_DNA"/>
</dbReference>
<dbReference type="PROSITE" id="PS51257">
    <property type="entry name" value="PROKAR_LIPOPROTEIN"/>
    <property type="match status" value="1"/>
</dbReference>
<proteinExistence type="inferred from homology"/>
<keyword evidence="5" id="KW-1185">Reference proteome</keyword>
<dbReference type="InterPro" id="IPR012338">
    <property type="entry name" value="Beta-lactam/transpept-like"/>
</dbReference>
<keyword evidence="4" id="KW-0645">Protease</keyword>
<organism evidence="4 5">
    <name type="scientific">Aquabacterium lacunae</name>
    <dbReference type="NCBI Taxonomy" id="2528630"/>
    <lineage>
        <taxon>Bacteria</taxon>
        <taxon>Pseudomonadati</taxon>
        <taxon>Pseudomonadota</taxon>
        <taxon>Betaproteobacteria</taxon>
        <taxon>Burkholderiales</taxon>
        <taxon>Aquabacterium</taxon>
    </lineage>
</organism>
<name>A0A4Q9H392_9BURK</name>
<comment type="caution">
    <text evidence="4">The sequence shown here is derived from an EMBL/GenBank/DDBJ whole genome shotgun (WGS) entry which is preliminary data.</text>
</comment>
<feature type="signal peptide" evidence="3">
    <location>
        <begin position="1"/>
        <end position="29"/>
    </location>
</feature>
<evidence type="ECO:0000313" key="4">
    <source>
        <dbReference type="EMBL" id="TBO33951.1"/>
    </source>
</evidence>
<keyword evidence="2 4" id="KW-0378">Hydrolase</keyword>
<reference evidence="4 5" key="1">
    <citation type="submission" date="2019-02" db="EMBL/GenBank/DDBJ databases">
        <title>Aquabacterium sp. strain KMB7.</title>
        <authorList>
            <person name="Chen W.-M."/>
        </authorList>
    </citation>
    <scope>NUCLEOTIDE SEQUENCE [LARGE SCALE GENOMIC DNA]</scope>
    <source>
        <strain evidence="4 5">KMB7</strain>
    </source>
</reference>
<evidence type="ECO:0000256" key="2">
    <source>
        <dbReference type="ARBA" id="ARBA00022801"/>
    </source>
</evidence>
<dbReference type="Gene3D" id="3.50.80.20">
    <property type="entry name" value="D-Ala-D-Ala carboxypeptidase C, peptidase S13"/>
    <property type="match status" value="1"/>
</dbReference>
<dbReference type="PANTHER" id="PTHR30023">
    <property type="entry name" value="D-ALANYL-D-ALANINE CARBOXYPEPTIDASE"/>
    <property type="match status" value="1"/>
</dbReference>
<dbReference type="PRINTS" id="PR00922">
    <property type="entry name" value="DADACBPTASE3"/>
</dbReference>
<dbReference type="GO" id="GO:0000270">
    <property type="term" value="P:peptidoglycan metabolic process"/>
    <property type="evidence" value="ECO:0007669"/>
    <property type="project" value="TreeGrafter"/>
</dbReference>
<dbReference type="Gene3D" id="3.40.710.10">
    <property type="entry name" value="DD-peptidase/beta-lactamase superfamily"/>
    <property type="match status" value="1"/>
</dbReference>
<dbReference type="OrthoDB" id="9802627at2"/>
<dbReference type="Pfam" id="PF02113">
    <property type="entry name" value="Peptidase_S13"/>
    <property type="match status" value="1"/>
</dbReference>
<protein>
    <submittedName>
        <fullName evidence="4">D-alanyl-D-alanine carboxypeptidase/D-alanyl-D-alanine-endopeptidase</fullName>
        <ecNumber evidence="4">3.4.16.4</ecNumber>
    </submittedName>
</protein>